<dbReference type="AlphaFoldDB" id="A0A0F8XRF7"/>
<keyword evidence="1" id="KW-1133">Transmembrane helix</keyword>
<feature type="transmembrane region" description="Helical" evidence="1">
    <location>
        <begin position="6"/>
        <end position="23"/>
    </location>
</feature>
<comment type="caution">
    <text evidence="2">The sequence shown here is derived from an EMBL/GenBank/DDBJ whole genome shotgun (WGS) entry which is preliminary data.</text>
</comment>
<feature type="non-terminal residue" evidence="2">
    <location>
        <position position="366"/>
    </location>
</feature>
<gene>
    <name evidence="2" type="ORF">LCGC14_2990790</name>
</gene>
<keyword evidence="1" id="KW-0472">Membrane</keyword>
<feature type="transmembrane region" description="Helical" evidence="1">
    <location>
        <begin position="30"/>
        <end position="50"/>
    </location>
</feature>
<dbReference type="EMBL" id="LAZR01061333">
    <property type="protein sequence ID" value="KKK63785.1"/>
    <property type="molecule type" value="Genomic_DNA"/>
</dbReference>
<proteinExistence type="predicted"/>
<feature type="non-terminal residue" evidence="2">
    <location>
        <position position="1"/>
    </location>
</feature>
<protein>
    <submittedName>
        <fullName evidence="2">Uncharacterized protein</fullName>
    </submittedName>
</protein>
<keyword evidence="1" id="KW-0812">Transmembrane</keyword>
<name>A0A0F8XRF7_9ZZZZ</name>
<evidence type="ECO:0000256" key="1">
    <source>
        <dbReference type="SAM" id="Phobius"/>
    </source>
</evidence>
<accession>A0A0F8XRF7</accession>
<sequence>HDGFQMFLISYLIVLKTLLYLLLEIKMAKWTLSIIVGTLILLSIAGVRLYSSDYKYLIASMPEQDVFILEYDSGNKIEIVTKSSVCDYALFRVTKDKFSAKCGYRKLLDTQWYLEYYKTYGTDEWVRLNRKPSLISLDVSKTENGFLIKKVTPYYATKSRSGSAGNLIETFDVTKDRVKSSLEFETKYTNRKWRVIWKTTPNIEVIEDKANYLLLEKQLNIFFDDALFASRQDNYAYYQEQSGSFKIDPLIQFGNLTESGTMGTFKYGYCDAECNDLGNVSFKSTSGASSSEYHSGWIESPDLRIPDNMTFLCEDNIGAGYCELSLRQGTEIIPENDSRSPTFCLFNQSLNCFGTETALSSGTTFS</sequence>
<evidence type="ECO:0000313" key="2">
    <source>
        <dbReference type="EMBL" id="KKK63785.1"/>
    </source>
</evidence>
<reference evidence="2" key="1">
    <citation type="journal article" date="2015" name="Nature">
        <title>Complex archaea that bridge the gap between prokaryotes and eukaryotes.</title>
        <authorList>
            <person name="Spang A."/>
            <person name="Saw J.H."/>
            <person name="Jorgensen S.L."/>
            <person name="Zaremba-Niedzwiedzka K."/>
            <person name="Martijn J."/>
            <person name="Lind A.E."/>
            <person name="van Eijk R."/>
            <person name="Schleper C."/>
            <person name="Guy L."/>
            <person name="Ettema T.J."/>
        </authorList>
    </citation>
    <scope>NUCLEOTIDE SEQUENCE</scope>
</reference>
<organism evidence="2">
    <name type="scientific">marine sediment metagenome</name>
    <dbReference type="NCBI Taxonomy" id="412755"/>
    <lineage>
        <taxon>unclassified sequences</taxon>
        <taxon>metagenomes</taxon>
        <taxon>ecological metagenomes</taxon>
    </lineage>
</organism>